<dbReference type="OrthoDB" id="6784886at2759"/>
<feature type="region of interest" description="Disordered" evidence="1">
    <location>
        <begin position="737"/>
        <end position="757"/>
    </location>
</feature>
<accession>A0A9P0LMC7</accession>
<dbReference type="EMBL" id="CAKOFQ010007373">
    <property type="protein sequence ID" value="CAH1999593.1"/>
    <property type="molecule type" value="Genomic_DNA"/>
</dbReference>
<protein>
    <submittedName>
        <fullName evidence="3">Uncharacterized protein</fullName>
    </submittedName>
</protein>
<comment type="caution">
    <text evidence="3">The sequence shown here is derived from an EMBL/GenBank/DDBJ whole genome shotgun (WGS) entry which is preliminary data.</text>
</comment>
<name>A0A9P0LMC7_ACAOB</name>
<keyword evidence="2" id="KW-0732">Signal</keyword>
<feature type="compositionally biased region" description="Polar residues" evidence="1">
    <location>
        <begin position="737"/>
        <end position="753"/>
    </location>
</feature>
<evidence type="ECO:0000256" key="1">
    <source>
        <dbReference type="SAM" id="MobiDB-lite"/>
    </source>
</evidence>
<feature type="compositionally biased region" description="Polar residues" evidence="1">
    <location>
        <begin position="104"/>
        <end position="117"/>
    </location>
</feature>
<feature type="compositionally biased region" description="Low complexity" evidence="1">
    <location>
        <begin position="528"/>
        <end position="537"/>
    </location>
</feature>
<keyword evidence="4" id="KW-1185">Reference proteome</keyword>
<feature type="compositionally biased region" description="Basic and acidic residues" evidence="1">
    <location>
        <begin position="122"/>
        <end position="132"/>
    </location>
</feature>
<sequence>MKILALGTVPVVLISFLISTNHGAVLRNNERIESDPVIFRVQGVLNNIQKPRQEIIDHVTKGRGSESLGTNDRWLRRKIQTGQSGNDSLHDALSPIINFNGRQQATMSTSQRNSKNYINIDETDRNRASQKENNMDSLSLSSYDLTLDNNMVVFDQPNSELGTNRFETSQKRREVEIITESINTQSKKSVLTEKTLESSQDALYDARNTTIWPLYLSSSHKVSLSARPSATQIPSLLYNTKLPPLKKGASQIESPMEHTTQFENIVDVESKALSEATKSSNLDASTMIQLELFSKELSEEIHPSSVVRNVECHLKELHKEISDKKLISPTPTPALDVTDKVKKEGAEHEYRLEVEDISSGTSLSSQVPSADNQTSIDIIINCILTSFTENPNSGNHKKRKGYEGLISCSNQSIGTKCRQTNAVKSEVLNRNSDARNETEEANFAEVENIAKPSKARLTDTENMSLRPLDTLTAGLIETAATGDETFPSESQITPLIDLFPLPLNRTGESVTTAQLAKSVEKQGGTASTEDTTTPPTEISLTVGMSLHSLETESTETPNLSAKKLLLKVPISPPNKLSKTPNRLEADTEIDESTRTIEINFEAISPEHNEPISTTNGISSTLETPYVPQDPHEENAATTELPETFKESAEALPAEEQVLIVARTEILSTTSETPASYSPALFSLPTSPPEAIWRASKATYADAKAASSASSSKVNVAERISREDVVDLLITAPNQLQKLDGTSSNEERSQTVPSNILDGSMKKSELNTHIRTEDSSSPVILSSFTSYGSTSILSDLTVTVSNDTTFTTFDAGVSSKFPLIPFPTPSTAFSVFPSTWGSVITSEVTTPTPPEAFSSPVTIQQDDADLEISKRSEIGEYEPKLIRSTFYDDPVISEEQPSEEVRSMEGSDLASDWNRDMLGKSSIASLISSITQGFRRKA</sequence>
<reference evidence="3" key="1">
    <citation type="submission" date="2022-03" db="EMBL/GenBank/DDBJ databases">
        <authorList>
            <person name="Sayadi A."/>
        </authorList>
    </citation>
    <scope>NUCLEOTIDE SEQUENCE</scope>
</reference>
<feature type="chain" id="PRO_5040472102" evidence="2">
    <location>
        <begin position="24"/>
        <end position="937"/>
    </location>
</feature>
<dbReference type="Proteomes" id="UP001152888">
    <property type="component" value="Unassembled WGS sequence"/>
</dbReference>
<evidence type="ECO:0000313" key="3">
    <source>
        <dbReference type="EMBL" id="CAH1999593.1"/>
    </source>
</evidence>
<gene>
    <name evidence="3" type="ORF">ACAOBT_LOCUS25075</name>
</gene>
<dbReference type="AlphaFoldDB" id="A0A9P0LMC7"/>
<evidence type="ECO:0000256" key="2">
    <source>
        <dbReference type="SAM" id="SignalP"/>
    </source>
</evidence>
<feature type="region of interest" description="Disordered" evidence="1">
    <location>
        <begin position="518"/>
        <end position="537"/>
    </location>
</feature>
<feature type="region of interest" description="Disordered" evidence="1">
    <location>
        <begin position="104"/>
        <end position="132"/>
    </location>
</feature>
<organism evidence="3 4">
    <name type="scientific">Acanthoscelides obtectus</name>
    <name type="common">Bean weevil</name>
    <name type="synonym">Bruchus obtectus</name>
    <dbReference type="NCBI Taxonomy" id="200917"/>
    <lineage>
        <taxon>Eukaryota</taxon>
        <taxon>Metazoa</taxon>
        <taxon>Ecdysozoa</taxon>
        <taxon>Arthropoda</taxon>
        <taxon>Hexapoda</taxon>
        <taxon>Insecta</taxon>
        <taxon>Pterygota</taxon>
        <taxon>Neoptera</taxon>
        <taxon>Endopterygota</taxon>
        <taxon>Coleoptera</taxon>
        <taxon>Polyphaga</taxon>
        <taxon>Cucujiformia</taxon>
        <taxon>Chrysomeloidea</taxon>
        <taxon>Chrysomelidae</taxon>
        <taxon>Bruchinae</taxon>
        <taxon>Bruchini</taxon>
        <taxon>Acanthoscelides</taxon>
    </lineage>
</organism>
<proteinExistence type="predicted"/>
<feature type="signal peptide" evidence="2">
    <location>
        <begin position="1"/>
        <end position="23"/>
    </location>
</feature>
<evidence type="ECO:0000313" key="4">
    <source>
        <dbReference type="Proteomes" id="UP001152888"/>
    </source>
</evidence>